<evidence type="ECO:0000313" key="2">
    <source>
        <dbReference type="Proteomes" id="UP000054560"/>
    </source>
</evidence>
<proteinExistence type="predicted"/>
<dbReference type="EMBL" id="KQ241931">
    <property type="protein sequence ID" value="KNC82394.1"/>
    <property type="molecule type" value="Genomic_DNA"/>
</dbReference>
<sequence>MAETVKRIPGGNYHKGLLTIQQSCGISACSSDTALDMHVTNTLNSFKLIGWGLQGTSENYHIHYPESRSATSGGNLCASVSGDWKSDLKRTLTSLAYRGVSLATKPLTNKRLNESTIRTIPPHAQPDLQGSKPDSEVQVCPQGDKFPDALEGFGEKSARVVMTTTMDTNTVGKPPLGDGILYTFKATLEAHSPGI</sequence>
<reference evidence="1 2" key="1">
    <citation type="submission" date="2011-02" db="EMBL/GenBank/DDBJ databases">
        <title>The Genome Sequence of Sphaeroforma arctica JP610.</title>
        <authorList>
            <consortium name="The Broad Institute Genome Sequencing Platform"/>
            <person name="Russ C."/>
            <person name="Cuomo C."/>
            <person name="Young S.K."/>
            <person name="Zeng Q."/>
            <person name="Gargeya S."/>
            <person name="Alvarado L."/>
            <person name="Berlin A."/>
            <person name="Chapman S.B."/>
            <person name="Chen Z."/>
            <person name="Freedman E."/>
            <person name="Gellesch M."/>
            <person name="Goldberg J."/>
            <person name="Griggs A."/>
            <person name="Gujja S."/>
            <person name="Heilman E."/>
            <person name="Heiman D."/>
            <person name="Howarth C."/>
            <person name="Mehta T."/>
            <person name="Neiman D."/>
            <person name="Pearson M."/>
            <person name="Roberts A."/>
            <person name="Saif S."/>
            <person name="Shea T."/>
            <person name="Shenoy N."/>
            <person name="Sisk P."/>
            <person name="Stolte C."/>
            <person name="Sykes S."/>
            <person name="White J."/>
            <person name="Yandava C."/>
            <person name="Burger G."/>
            <person name="Gray M.W."/>
            <person name="Holland P.W.H."/>
            <person name="King N."/>
            <person name="Lang F.B.F."/>
            <person name="Roger A.J."/>
            <person name="Ruiz-Trillo I."/>
            <person name="Haas B."/>
            <person name="Nusbaum C."/>
            <person name="Birren B."/>
        </authorList>
    </citation>
    <scope>NUCLEOTIDE SEQUENCE [LARGE SCALE GENOMIC DNA]</scope>
    <source>
        <strain evidence="1 2">JP610</strain>
    </source>
</reference>
<gene>
    <name evidence="1" type="ORF">SARC_05321</name>
</gene>
<dbReference type="AlphaFoldDB" id="A0A0L0G0K9"/>
<dbReference type="PROSITE" id="PS51257">
    <property type="entry name" value="PROKAR_LIPOPROTEIN"/>
    <property type="match status" value="1"/>
</dbReference>
<evidence type="ECO:0000313" key="1">
    <source>
        <dbReference type="EMBL" id="KNC82394.1"/>
    </source>
</evidence>
<dbReference type="RefSeq" id="XP_014156296.1">
    <property type="nucleotide sequence ID" value="XM_014300821.1"/>
</dbReference>
<organism evidence="1 2">
    <name type="scientific">Sphaeroforma arctica JP610</name>
    <dbReference type="NCBI Taxonomy" id="667725"/>
    <lineage>
        <taxon>Eukaryota</taxon>
        <taxon>Ichthyosporea</taxon>
        <taxon>Ichthyophonida</taxon>
        <taxon>Sphaeroforma</taxon>
    </lineage>
</organism>
<protein>
    <submittedName>
        <fullName evidence="1">Uncharacterized protein</fullName>
    </submittedName>
</protein>
<name>A0A0L0G0K9_9EUKA</name>
<keyword evidence="2" id="KW-1185">Reference proteome</keyword>
<dbReference type="GeneID" id="25905825"/>
<dbReference type="Proteomes" id="UP000054560">
    <property type="component" value="Unassembled WGS sequence"/>
</dbReference>
<accession>A0A0L0G0K9</accession>